<keyword evidence="3 6" id="KW-0812">Transmembrane</keyword>
<reference evidence="8 9" key="1">
    <citation type="submission" date="2019-08" db="EMBL/GenBank/DDBJ databases">
        <title>In-depth cultivation of the pig gut microbiome towards novel bacterial diversity and tailored functional studies.</title>
        <authorList>
            <person name="Wylensek D."/>
            <person name="Hitch T.C.A."/>
            <person name="Clavel T."/>
        </authorList>
    </citation>
    <scope>NUCLEOTIDE SEQUENCE [LARGE SCALE GENOMIC DNA]</scope>
    <source>
        <strain evidence="8 9">CA-Schmier-601-WT-3</strain>
    </source>
</reference>
<dbReference type="EMBL" id="VUNM01000008">
    <property type="protein sequence ID" value="MST88965.1"/>
    <property type="molecule type" value="Genomic_DNA"/>
</dbReference>
<sequence length="168" mass="19031">MCSLSKSRGQMVKLMLLSNYYGRMNMKFAIRKWLSALIDFVIDIAVMGLFYLGARGYVADGDVGKGNIMLICALLSIVFLTCYVPYKQGQTVGQVIFKIKVINKDDSKRTIMQIFLRECVLKFLFGPLFLVLSAVYFLINNVIVVKDYNVPLPHDALLKTEVIDLSKK</sequence>
<feature type="transmembrane region" description="Helical" evidence="6">
    <location>
        <begin position="119"/>
        <end position="139"/>
    </location>
</feature>
<dbReference type="PANTHER" id="PTHR36115">
    <property type="entry name" value="PROLINE-RICH ANTIGEN HOMOLOG-RELATED"/>
    <property type="match status" value="1"/>
</dbReference>
<dbReference type="InterPro" id="IPR051791">
    <property type="entry name" value="Pra-immunoreactive"/>
</dbReference>
<keyword evidence="2" id="KW-1003">Cell membrane</keyword>
<gene>
    <name evidence="8" type="ORF">FYJ79_05135</name>
</gene>
<proteinExistence type="predicted"/>
<feature type="transmembrane region" description="Helical" evidence="6">
    <location>
        <begin position="66"/>
        <end position="86"/>
    </location>
</feature>
<evidence type="ECO:0000256" key="4">
    <source>
        <dbReference type="ARBA" id="ARBA00022989"/>
    </source>
</evidence>
<keyword evidence="5 6" id="KW-0472">Membrane</keyword>
<evidence type="ECO:0000256" key="3">
    <source>
        <dbReference type="ARBA" id="ARBA00022692"/>
    </source>
</evidence>
<feature type="transmembrane region" description="Helical" evidence="6">
    <location>
        <begin position="33"/>
        <end position="54"/>
    </location>
</feature>
<keyword evidence="9" id="KW-1185">Reference proteome</keyword>
<protein>
    <submittedName>
        <fullName evidence="8">RDD family protein</fullName>
    </submittedName>
</protein>
<name>A0A844FTK3_9FIRM</name>
<evidence type="ECO:0000259" key="7">
    <source>
        <dbReference type="Pfam" id="PF06271"/>
    </source>
</evidence>
<dbReference type="GO" id="GO:0005886">
    <property type="term" value="C:plasma membrane"/>
    <property type="evidence" value="ECO:0007669"/>
    <property type="project" value="UniProtKB-SubCell"/>
</dbReference>
<dbReference type="PANTHER" id="PTHR36115:SF9">
    <property type="entry name" value="LMO1584 PROTEIN"/>
    <property type="match status" value="1"/>
</dbReference>
<organism evidence="8 9">
    <name type="scientific">Sharpea porci</name>
    <dbReference type="NCBI Taxonomy" id="2652286"/>
    <lineage>
        <taxon>Bacteria</taxon>
        <taxon>Bacillati</taxon>
        <taxon>Bacillota</taxon>
        <taxon>Erysipelotrichia</taxon>
        <taxon>Erysipelotrichales</taxon>
        <taxon>Coprobacillaceae</taxon>
        <taxon>Sharpea</taxon>
    </lineage>
</organism>
<evidence type="ECO:0000313" key="9">
    <source>
        <dbReference type="Proteomes" id="UP000442619"/>
    </source>
</evidence>
<dbReference type="AlphaFoldDB" id="A0A844FTK3"/>
<evidence type="ECO:0000256" key="6">
    <source>
        <dbReference type="SAM" id="Phobius"/>
    </source>
</evidence>
<feature type="domain" description="RDD" evidence="7">
    <location>
        <begin position="36"/>
        <end position="140"/>
    </location>
</feature>
<dbReference type="Pfam" id="PF06271">
    <property type="entry name" value="RDD"/>
    <property type="match status" value="1"/>
</dbReference>
<evidence type="ECO:0000256" key="1">
    <source>
        <dbReference type="ARBA" id="ARBA00004651"/>
    </source>
</evidence>
<keyword evidence="4 6" id="KW-1133">Transmembrane helix</keyword>
<evidence type="ECO:0000256" key="2">
    <source>
        <dbReference type="ARBA" id="ARBA00022475"/>
    </source>
</evidence>
<evidence type="ECO:0000256" key="5">
    <source>
        <dbReference type="ARBA" id="ARBA00023136"/>
    </source>
</evidence>
<accession>A0A844FTK3</accession>
<comment type="caution">
    <text evidence="8">The sequence shown here is derived from an EMBL/GenBank/DDBJ whole genome shotgun (WGS) entry which is preliminary data.</text>
</comment>
<dbReference type="Proteomes" id="UP000442619">
    <property type="component" value="Unassembled WGS sequence"/>
</dbReference>
<comment type="subcellular location">
    <subcellularLocation>
        <location evidence="1">Cell membrane</location>
        <topology evidence="1">Multi-pass membrane protein</topology>
    </subcellularLocation>
</comment>
<dbReference type="InterPro" id="IPR010432">
    <property type="entry name" value="RDD"/>
</dbReference>
<evidence type="ECO:0000313" key="8">
    <source>
        <dbReference type="EMBL" id="MST88965.1"/>
    </source>
</evidence>